<feature type="domain" description="Knr4/Smi1-like" evidence="1">
    <location>
        <begin position="17"/>
        <end position="145"/>
    </location>
</feature>
<protein>
    <submittedName>
        <fullName evidence="2">SMI1 / KNR4 family protein</fullName>
    </submittedName>
</protein>
<name>A0AAC9NAZ0_9BACI</name>
<dbReference type="InterPro" id="IPR018958">
    <property type="entry name" value="Knr4/Smi1-like_dom"/>
</dbReference>
<dbReference type="EMBL" id="CP017786">
    <property type="protein sequence ID" value="AOZ88042.1"/>
    <property type="molecule type" value="Genomic_DNA"/>
</dbReference>
<dbReference type="Proteomes" id="UP000177709">
    <property type="component" value="Chromosome"/>
</dbReference>
<dbReference type="Pfam" id="PF14568">
    <property type="entry name" value="SUKH_6"/>
    <property type="match status" value="1"/>
</dbReference>
<sequence length="285" mass="33172">MKPFWDTDRESEETFKKINEKGIAKAEKKLGVILPDTYKKLILEQNGGYTLHNAFPTDQPNGWAEDHVSFDHLRGIAKGEGIMDSDYLIEEWELPEGLVLICGDGHTWIALDYRETKEHPPVHYFDLEYETDFKLADSFDELIAGHYTAEDSLEDGMSDEEWQAEYEKQNPPLSKEEVKDIFITKDPEQLSKITNYQVKHIDDIKWIFSEVETYMHSIQDEEMVTTAGWALNTIFILNEEMIKKNMDVVQNVCRFAEHLNQSEIHELRDIAFNISIALEFDLEES</sequence>
<accession>A0AAC9NAZ0</accession>
<evidence type="ECO:0000313" key="3">
    <source>
        <dbReference type="Proteomes" id="UP000177709"/>
    </source>
</evidence>
<evidence type="ECO:0000259" key="1">
    <source>
        <dbReference type="SMART" id="SM00860"/>
    </source>
</evidence>
<reference evidence="2 3" key="1">
    <citation type="submission" date="2016-10" db="EMBL/GenBank/DDBJ databases">
        <title>Whole genome sequence of hyper active fibrinolysis bacterium Bacillus pumilus strain VV3 isolated from fermented rice.</title>
        <authorList>
            <person name="Mariadas V.A."/>
            <person name="Vijayaraghavan P."/>
            <person name="Dhandapani V."/>
        </authorList>
    </citation>
    <scope>NUCLEOTIDE SEQUENCE [LARGE SCALE GENOMIC DNA]</scope>
    <source>
        <strain evidence="2 3">VV3</strain>
    </source>
</reference>
<dbReference type="AlphaFoldDB" id="A0AAC9NAZ0"/>
<dbReference type="SUPFAM" id="SSF160631">
    <property type="entry name" value="SMI1/KNR4-like"/>
    <property type="match status" value="1"/>
</dbReference>
<dbReference type="RefSeq" id="WP_071167933.1">
    <property type="nucleotide sequence ID" value="NZ_CP017786.1"/>
</dbReference>
<dbReference type="KEGG" id="bxi:BK049_04600"/>
<dbReference type="Gene3D" id="3.40.1580.10">
    <property type="entry name" value="SMI1/KNR4-like"/>
    <property type="match status" value="1"/>
</dbReference>
<evidence type="ECO:0000313" key="2">
    <source>
        <dbReference type="EMBL" id="AOZ88042.1"/>
    </source>
</evidence>
<gene>
    <name evidence="2" type="ORF">BK049_04600</name>
</gene>
<dbReference type="SMART" id="SM00860">
    <property type="entry name" value="SMI1_KNR4"/>
    <property type="match status" value="1"/>
</dbReference>
<dbReference type="InterPro" id="IPR037883">
    <property type="entry name" value="Knr4/Smi1-like_sf"/>
</dbReference>
<organism evidence="2 3">
    <name type="scientific">Bacillus xiamenensis</name>
    <dbReference type="NCBI Taxonomy" id="1178537"/>
    <lineage>
        <taxon>Bacteria</taxon>
        <taxon>Bacillati</taxon>
        <taxon>Bacillota</taxon>
        <taxon>Bacilli</taxon>
        <taxon>Bacillales</taxon>
        <taxon>Bacillaceae</taxon>
        <taxon>Bacillus</taxon>
    </lineage>
</organism>
<proteinExistence type="predicted"/>